<keyword evidence="3" id="KW-1185">Reference proteome</keyword>
<keyword evidence="1" id="KW-1133">Transmembrane helix</keyword>
<dbReference type="RefSeq" id="WP_146654709.1">
    <property type="nucleotide sequence ID" value="NZ_CP012333.1"/>
</dbReference>
<dbReference type="EMBL" id="CP012333">
    <property type="protein sequence ID" value="AKV04042.1"/>
    <property type="molecule type" value="Genomic_DNA"/>
</dbReference>
<dbReference type="KEGG" id="llu:AKJ09_10705"/>
<sequence>MLALRLRNSLYVAQLVALATLVRSVAFDRWITVAASIALFAGATAATRGKTWGIGLALAAATVFPAVWALGMAPGWFLAVGLIGALPFVHASRALAKFDARATALGATIAAMLGAGVAFGWRAYAWDIFTNVPALRPSYYPHHLAVVAALLIGAIAARRWLFRSSLREAVAAGELSHAGETVAAGARVSTDVPTRVADDLDDEAFEAEDAESAAARRRVSR</sequence>
<feature type="transmembrane region" description="Helical" evidence="1">
    <location>
        <begin position="76"/>
        <end position="96"/>
    </location>
</feature>
<feature type="transmembrane region" description="Helical" evidence="1">
    <location>
        <begin position="103"/>
        <end position="124"/>
    </location>
</feature>
<reference evidence="2 3" key="1">
    <citation type="submission" date="2015-08" db="EMBL/GenBank/DDBJ databases">
        <authorList>
            <person name="Babu N.S."/>
            <person name="Beckwith C.J."/>
            <person name="Beseler K.G."/>
            <person name="Brison A."/>
            <person name="Carone J.V."/>
            <person name="Caskin T.P."/>
            <person name="Diamond M."/>
            <person name="Durham M.E."/>
            <person name="Foxe J.M."/>
            <person name="Go M."/>
            <person name="Henderson B.A."/>
            <person name="Jones I.B."/>
            <person name="McGettigan J.A."/>
            <person name="Micheletti S.J."/>
            <person name="Nasrallah M.E."/>
            <person name="Ortiz D."/>
            <person name="Piller C.R."/>
            <person name="Privatt S.R."/>
            <person name="Schneider S.L."/>
            <person name="Sharp S."/>
            <person name="Smith T.C."/>
            <person name="Stanton J.D."/>
            <person name="Ullery H.E."/>
            <person name="Wilson R.J."/>
            <person name="Serrano M.G."/>
            <person name="Buck G."/>
            <person name="Lee V."/>
            <person name="Wang Y."/>
            <person name="Carvalho R."/>
            <person name="Voegtly L."/>
            <person name="Shi R."/>
            <person name="Duckworth R."/>
            <person name="Johnson A."/>
            <person name="Loviza R."/>
            <person name="Walstead R."/>
            <person name="Shah Z."/>
            <person name="Kiflezghi M."/>
            <person name="Wade K."/>
            <person name="Ball S.L."/>
            <person name="Bradley K.W."/>
            <person name="Asai D.J."/>
            <person name="Bowman C.A."/>
            <person name="Russell D.A."/>
            <person name="Pope W.H."/>
            <person name="Jacobs-Sera D."/>
            <person name="Hendrix R.W."/>
            <person name="Hatfull G.F."/>
        </authorList>
    </citation>
    <scope>NUCLEOTIDE SEQUENCE [LARGE SCALE GENOMIC DNA]</scope>
    <source>
        <strain evidence="2 3">DSM 27648</strain>
    </source>
</reference>
<organism evidence="2 3">
    <name type="scientific">Labilithrix luteola</name>
    <dbReference type="NCBI Taxonomy" id="1391654"/>
    <lineage>
        <taxon>Bacteria</taxon>
        <taxon>Pseudomonadati</taxon>
        <taxon>Myxococcota</taxon>
        <taxon>Polyangia</taxon>
        <taxon>Polyangiales</taxon>
        <taxon>Labilitrichaceae</taxon>
        <taxon>Labilithrix</taxon>
    </lineage>
</organism>
<keyword evidence="1" id="KW-0472">Membrane</keyword>
<dbReference type="AlphaFoldDB" id="A0A0K1QEE8"/>
<keyword evidence="1" id="KW-0812">Transmembrane</keyword>
<dbReference type="Proteomes" id="UP000064967">
    <property type="component" value="Chromosome"/>
</dbReference>
<gene>
    <name evidence="2" type="ORF">AKJ09_10705</name>
</gene>
<name>A0A0K1QEE8_9BACT</name>
<evidence type="ECO:0000313" key="2">
    <source>
        <dbReference type="EMBL" id="AKV04042.1"/>
    </source>
</evidence>
<protein>
    <submittedName>
        <fullName evidence="2">Uncharacterized protein</fullName>
    </submittedName>
</protein>
<feature type="transmembrane region" description="Helical" evidence="1">
    <location>
        <begin position="139"/>
        <end position="157"/>
    </location>
</feature>
<accession>A0A0K1QEE8</accession>
<evidence type="ECO:0000313" key="3">
    <source>
        <dbReference type="Proteomes" id="UP000064967"/>
    </source>
</evidence>
<evidence type="ECO:0000256" key="1">
    <source>
        <dbReference type="SAM" id="Phobius"/>
    </source>
</evidence>
<proteinExistence type="predicted"/>
<dbReference type="STRING" id="1391654.AKJ09_10705"/>